<dbReference type="SUPFAM" id="SSF117916">
    <property type="entry name" value="Fe-S cluster assembly (FSCA) domain-like"/>
    <property type="match status" value="1"/>
</dbReference>
<dbReference type="Pfam" id="PF23451">
    <property type="entry name" value="Zn_ribbon_PaaD"/>
    <property type="match status" value="1"/>
</dbReference>
<dbReference type="STRING" id="112413.SAMN05421854_104244"/>
<evidence type="ECO:0000259" key="2">
    <source>
        <dbReference type="Pfam" id="PF23451"/>
    </source>
</evidence>
<reference evidence="3 4" key="1">
    <citation type="submission" date="2016-10" db="EMBL/GenBank/DDBJ databases">
        <authorList>
            <person name="de Groot N.N."/>
        </authorList>
    </citation>
    <scope>NUCLEOTIDE SEQUENCE [LARGE SCALE GENOMIC DNA]</scope>
    <source>
        <strain evidence="3 4">DSM 44637</strain>
    </source>
</reference>
<evidence type="ECO:0000313" key="3">
    <source>
        <dbReference type="EMBL" id="SFP16398.1"/>
    </source>
</evidence>
<proteinExistence type="predicted"/>
<dbReference type="PANTHER" id="PTHR42831:SF3">
    <property type="entry name" value="1,2-PHENYLACETYL-COA EPOXIDASE, SUBUNIT D-RELATED"/>
    <property type="match status" value="1"/>
</dbReference>
<dbReference type="AlphaFoldDB" id="A0A1I5N3I6"/>
<gene>
    <name evidence="3" type="ORF">SAMN05421854_104244</name>
</gene>
<sequence>MSADVFFPSEAASSTADVFFPPEAAASTAAAVASTVTDPELPMLTLADLGVLREVSEEDGRVTVSITPTYSGCPAMDTMRDDLEHALRGAGYVEIDIRTVLEPAWTSDWISADGRRKLAEAGIAPPGSAPRRAAGPIPLTLGPSVRRVACPHCGSLDTEEQSRFSATACKALRRCRACWEPFEHVKEI</sequence>
<protein>
    <submittedName>
        <fullName evidence="3">Ring-1,2-phenylacetyl-CoA epoxidase subunit PaaD</fullName>
    </submittedName>
</protein>
<name>A0A1I5N3I6_9PSEU</name>
<dbReference type="Proteomes" id="UP000199137">
    <property type="component" value="Unassembled WGS sequence"/>
</dbReference>
<dbReference type="Gene3D" id="3.30.300.130">
    <property type="entry name" value="Fe-S cluster assembly (FSCA)"/>
    <property type="match status" value="1"/>
</dbReference>
<feature type="domain" description="MIP18 family-like" evidence="1">
    <location>
        <begin position="34"/>
        <end position="89"/>
    </location>
</feature>
<dbReference type="InterPro" id="IPR011883">
    <property type="entry name" value="PaaD-like"/>
</dbReference>
<organism evidence="3 4">
    <name type="scientific">Amycolatopsis rubida</name>
    <dbReference type="NCBI Taxonomy" id="112413"/>
    <lineage>
        <taxon>Bacteria</taxon>
        <taxon>Bacillati</taxon>
        <taxon>Actinomycetota</taxon>
        <taxon>Actinomycetes</taxon>
        <taxon>Pseudonocardiales</taxon>
        <taxon>Pseudonocardiaceae</taxon>
        <taxon>Amycolatopsis</taxon>
    </lineage>
</organism>
<dbReference type="InterPro" id="IPR056572">
    <property type="entry name" value="Zn_ribbon_PaaD"/>
</dbReference>
<dbReference type="InterPro" id="IPR002744">
    <property type="entry name" value="MIP18-like"/>
</dbReference>
<evidence type="ECO:0000313" key="4">
    <source>
        <dbReference type="Proteomes" id="UP000199137"/>
    </source>
</evidence>
<feature type="domain" description="PaaD zinc beta ribbon" evidence="2">
    <location>
        <begin position="144"/>
        <end position="186"/>
    </location>
</feature>
<dbReference type="PANTHER" id="PTHR42831">
    <property type="entry name" value="FE-S PROTEIN MATURATION AUXILIARY FACTOR YITW"/>
    <property type="match status" value="1"/>
</dbReference>
<accession>A0A1I5N3I6</accession>
<dbReference type="InterPro" id="IPR034904">
    <property type="entry name" value="FSCA_dom_sf"/>
</dbReference>
<evidence type="ECO:0000259" key="1">
    <source>
        <dbReference type="Pfam" id="PF01883"/>
    </source>
</evidence>
<dbReference type="Pfam" id="PF01883">
    <property type="entry name" value="FeS_assembly_P"/>
    <property type="match status" value="1"/>
</dbReference>
<dbReference type="NCBIfam" id="TIGR02159">
    <property type="entry name" value="PA_CoA_Oxy4"/>
    <property type="match status" value="1"/>
</dbReference>
<dbReference type="EMBL" id="FOWC01000004">
    <property type="protein sequence ID" value="SFP16398.1"/>
    <property type="molecule type" value="Genomic_DNA"/>
</dbReference>
<dbReference type="InterPro" id="IPR052339">
    <property type="entry name" value="Fe-S_Maturation_MIP18"/>
</dbReference>